<dbReference type="PANTHER" id="PTHR46656:SF3">
    <property type="entry name" value="PUTATIVE-RELATED"/>
    <property type="match status" value="1"/>
</dbReference>
<accession>A0A6P1DRQ8</accession>
<dbReference type="Pfam" id="PF13692">
    <property type="entry name" value="Glyco_trans_1_4"/>
    <property type="match status" value="1"/>
</dbReference>
<keyword evidence="2" id="KW-0808">Transferase</keyword>
<evidence type="ECO:0000313" key="3">
    <source>
        <dbReference type="Proteomes" id="UP000471640"/>
    </source>
</evidence>
<gene>
    <name evidence="2" type="ORF">G3480_03390</name>
</gene>
<dbReference type="GO" id="GO:0016740">
    <property type="term" value="F:transferase activity"/>
    <property type="evidence" value="ECO:0007669"/>
    <property type="project" value="UniProtKB-KW"/>
</dbReference>
<reference evidence="3" key="1">
    <citation type="journal article" date="2020" name="Microbiol. Resour. Announc.">
        <title>Draft Genome Sequences of Thiorhodococcus mannitoliphagus and Thiorhodococcus minor, Purple Sulfur Photosynthetic Bacteria in the Gammaproteobacterial Family Chromatiaceae.</title>
        <authorList>
            <person name="Aviles F.A."/>
            <person name="Meyer T.E."/>
            <person name="Kyndt J.A."/>
        </authorList>
    </citation>
    <scope>NUCLEOTIDE SEQUENCE [LARGE SCALE GENOMIC DNA]</scope>
    <source>
        <strain evidence="3">DSM 18266</strain>
    </source>
</reference>
<dbReference type="SUPFAM" id="SSF53756">
    <property type="entry name" value="UDP-Glycosyltransferase/glycogen phosphorylase"/>
    <property type="match status" value="1"/>
</dbReference>
<feature type="region of interest" description="Disordered" evidence="1">
    <location>
        <begin position="45"/>
        <end position="76"/>
    </location>
</feature>
<dbReference type="Proteomes" id="UP000471640">
    <property type="component" value="Unassembled WGS sequence"/>
</dbReference>
<dbReference type="Gene3D" id="3.40.50.2000">
    <property type="entry name" value="Glycogen Phosphorylase B"/>
    <property type="match status" value="1"/>
</dbReference>
<keyword evidence="3" id="KW-1185">Reference proteome</keyword>
<dbReference type="AlphaFoldDB" id="A0A6P1DRQ8"/>
<comment type="caution">
    <text evidence="2">The sequence shown here is derived from an EMBL/GenBank/DDBJ whole genome shotgun (WGS) entry which is preliminary data.</text>
</comment>
<reference evidence="2 3" key="2">
    <citation type="submission" date="2020-02" db="EMBL/GenBank/DDBJ databases">
        <title>Genome sequences of Thiorhodococcus mannitoliphagus and Thiorhodococcus minor, purple sulfur photosynthetic bacteria in the gammaproteobacterial family, Chromatiaceae.</title>
        <authorList>
            <person name="Aviles F.A."/>
            <person name="Meyer T.E."/>
            <person name="Kyndt J.A."/>
        </authorList>
    </citation>
    <scope>NUCLEOTIDE SEQUENCE [LARGE SCALE GENOMIC DNA]</scope>
    <source>
        <strain evidence="2 3">DSM 18266</strain>
    </source>
</reference>
<dbReference type="EMBL" id="JAAIJR010000008">
    <property type="protein sequence ID" value="NEX19366.1"/>
    <property type="molecule type" value="Genomic_DNA"/>
</dbReference>
<organism evidence="2 3">
    <name type="scientific">Thiorhodococcus mannitoliphagus</name>
    <dbReference type="NCBI Taxonomy" id="329406"/>
    <lineage>
        <taxon>Bacteria</taxon>
        <taxon>Pseudomonadati</taxon>
        <taxon>Pseudomonadota</taxon>
        <taxon>Gammaproteobacteria</taxon>
        <taxon>Chromatiales</taxon>
        <taxon>Chromatiaceae</taxon>
        <taxon>Thiorhodococcus</taxon>
    </lineage>
</organism>
<dbReference type="CDD" id="cd01635">
    <property type="entry name" value="Glycosyltransferase_GTB-type"/>
    <property type="match status" value="1"/>
</dbReference>
<proteinExistence type="predicted"/>
<evidence type="ECO:0000256" key="1">
    <source>
        <dbReference type="SAM" id="MobiDB-lite"/>
    </source>
</evidence>
<name>A0A6P1DRQ8_9GAMM</name>
<evidence type="ECO:0000313" key="2">
    <source>
        <dbReference type="EMBL" id="NEX19366.1"/>
    </source>
</evidence>
<protein>
    <submittedName>
        <fullName evidence="2">Glycosyltransferase</fullName>
    </submittedName>
</protein>
<sequence>MTKVMAHWLGRLGDARRRHHGLRPLLAAVWRFAREQGAGAAWRRFTPFRPPAPQASETVSRLPSRTAHEQAAPRSADQWMSRAPGVLLVGHPYLISGRGEDVRTAAAAIAGQGMPFHIRNTFDAGQENQARFPNFRYFDRIAREQRYRANLCVLNADEMIPARNHLGTDLFDGGYNIGYWAWELSNFPEAWLPSLDVVDEVWAPSRFIQQAVAAKTSRPVVRMPLIVEPEDVQMERQYFGLPERCFLFLFFFDFSSFIARKNPWAVIDAFRRAFPETSGDEVGLVIKLNGGQLRPEDYQEFLARDEIRRPGIWIIDEVLSDPEIRGLMGCCDAFVSLHRAEGFGRGPAEAMYYGKPVIATGYSGNLDFCNELNACVVDYRLVPVLDGEYPHGDGQIWADADVEQASWYMRKLVAEPDYGARIGACGAETIRMLNSSAAVGQRYAARLRALDLI</sequence>
<dbReference type="PANTHER" id="PTHR46656">
    <property type="entry name" value="PUTATIVE-RELATED"/>
    <property type="match status" value="1"/>
</dbReference>